<evidence type="ECO:0000256" key="1">
    <source>
        <dbReference type="ARBA" id="ARBA00022605"/>
    </source>
</evidence>
<dbReference type="InterPro" id="IPR020568">
    <property type="entry name" value="Ribosomal_Su5_D2-typ_SF"/>
</dbReference>
<keyword evidence="9" id="KW-1185">Reference proteome</keyword>
<dbReference type="Proteomes" id="UP000070400">
    <property type="component" value="Unassembled WGS sequence"/>
</dbReference>
<keyword evidence="3" id="KW-0547">Nucleotide-binding</keyword>
<comment type="caution">
    <text evidence="8">The sequence shown here is derived from an EMBL/GenBank/DDBJ whole genome shotgun (WGS) entry which is preliminary data.</text>
</comment>
<dbReference type="Pfam" id="PF08544">
    <property type="entry name" value="GHMP_kinases_C"/>
    <property type="match status" value="1"/>
</dbReference>
<dbReference type="SUPFAM" id="SSF54211">
    <property type="entry name" value="Ribosomal protein S5 domain 2-like"/>
    <property type="match status" value="1"/>
</dbReference>
<feature type="domain" description="GHMP kinase N-terminal" evidence="6">
    <location>
        <begin position="77"/>
        <end position="148"/>
    </location>
</feature>
<dbReference type="PIRSF" id="PIRSF004884">
    <property type="entry name" value="Sugar_kin_arch"/>
    <property type="match status" value="1"/>
</dbReference>
<evidence type="ECO:0000256" key="5">
    <source>
        <dbReference type="PIRNR" id="PIRNR004884"/>
    </source>
</evidence>
<comment type="subunit">
    <text evidence="5">Homodimer.</text>
</comment>
<keyword evidence="4" id="KW-0067">ATP-binding</keyword>
<dbReference type="EC" id="2.4.2.54" evidence="5"/>
<evidence type="ECO:0000256" key="4">
    <source>
        <dbReference type="ARBA" id="ARBA00022840"/>
    </source>
</evidence>
<dbReference type="InterPro" id="IPR014721">
    <property type="entry name" value="Ribsml_uS5_D2-typ_fold_subgr"/>
</dbReference>
<dbReference type="GO" id="GO:0043793">
    <property type="term" value="F:beta-ribofuranosylaminobenzene 5'-phosphate synthase activity"/>
    <property type="evidence" value="ECO:0007669"/>
    <property type="project" value="UniProtKB-EC"/>
</dbReference>
<protein>
    <recommendedName>
        <fullName evidence="5">Beta-ribofuranosylaminobenzene 5'-phosphate synthase</fullName>
        <shortName evidence="5">Beta-RFA-P synthase</shortName>
        <ecNumber evidence="5">2.4.2.54</ecNumber>
    </recommendedName>
</protein>
<dbReference type="AlphaFoldDB" id="A0A133V6Q8"/>
<keyword evidence="2 5" id="KW-0808">Transferase</keyword>
<dbReference type="Gene3D" id="3.30.230.10">
    <property type="match status" value="1"/>
</dbReference>
<dbReference type="InterPro" id="IPR006204">
    <property type="entry name" value="GHMP_kinase_N_dom"/>
</dbReference>
<reference evidence="8 9" key="1">
    <citation type="journal article" date="2016" name="Sci. Rep.">
        <title>Metabolic traits of an uncultured archaeal lineage -MSBL1- from brine pools of the Red Sea.</title>
        <authorList>
            <person name="Mwirichia R."/>
            <person name="Alam I."/>
            <person name="Rashid M."/>
            <person name="Vinu M."/>
            <person name="Ba-Alawi W."/>
            <person name="Anthony Kamau A."/>
            <person name="Kamanda Ngugi D."/>
            <person name="Goker M."/>
            <person name="Klenk H.P."/>
            <person name="Bajic V."/>
            <person name="Stingl U."/>
        </authorList>
    </citation>
    <scope>NUCLEOTIDE SEQUENCE [LARGE SCALE GENOMIC DNA]</scope>
    <source>
        <strain evidence="8">SCGC-AAA261D19</strain>
    </source>
</reference>
<evidence type="ECO:0000259" key="6">
    <source>
        <dbReference type="Pfam" id="PF00288"/>
    </source>
</evidence>
<evidence type="ECO:0000256" key="3">
    <source>
        <dbReference type="ARBA" id="ARBA00022741"/>
    </source>
</evidence>
<name>A0A133V6Q8_9EURY</name>
<comment type="function">
    <text evidence="5">Catalyzes the condensation of 4-aminobenzoate (pABA) with 5-phospho-alpha-D-ribose 1-diphosphate (PRPP) to produce beta-ribofuranosylaminobenzene 5'-phosphate (beta-RFA-P).</text>
</comment>
<organism evidence="8 9">
    <name type="scientific">candidate division MSBL1 archaeon SCGC-AAA261D19</name>
    <dbReference type="NCBI Taxonomy" id="1698273"/>
    <lineage>
        <taxon>Archaea</taxon>
        <taxon>Methanobacteriati</taxon>
        <taxon>Methanobacteriota</taxon>
        <taxon>candidate division MSBL1</taxon>
    </lineage>
</organism>
<keyword evidence="5" id="KW-0328">Glycosyltransferase</keyword>
<comment type="catalytic activity">
    <reaction evidence="5">
        <text>5-phospho-alpha-D-ribose 1-diphosphate + 4-hydroxybenzoate + H(+) = 4-(beta-D-ribofuranosyl)phenol 5'-phosphate + CO2 + diphosphate</text>
        <dbReference type="Rhea" id="RHEA:48556"/>
        <dbReference type="ChEBI" id="CHEBI:15378"/>
        <dbReference type="ChEBI" id="CHEBI:16526"/>
        <dbReference type="ChEBI" id="CHEBI:17879"/>
        <dbReference type="ChEBI" id="CHEBI:33019"/>
        <dbReference type="ChEBI" id="CHEBI:58017"/>
        <dbReference type="ChEBI" id="CHEBI:82767"/>
        <dbReference type="EC" id="2.4.2.54"/>
    </reaction>
</comment>
<comment type="similarity">
    <text evidence="5">Belongs to the beta-RFA-P synthase family.</text>
</comment>
<feature type="domain" description="GHMP kinase C-terminal" evidence="7">
    <location>
        <begin position="216"/>
        <end position="298"/>
    </location>
</feature>
<dbReference type="Pfam" id="PF00288">
    <property type="entry name" value="GHMP_kinases_N"/>
    <property type="match status" value="1"/>
</dbReference>
<evidence type="ECO:0000259" key="7">
    <source>
        <dbReference type="Pfam" id="PF08544"/>
    </source>
</evidence>
<dbReference type="EMBL" id="LHXX01000024">
    <property type="protein sequence ID" value="KXB02130.1"/>
    <property type="molecule type" value="Genomic_DNA"/>
</dbReference>
<dbReference type="InterPro" id="IPR036554">
    <property type="entry name" value="GHMP_kinase_C_sf"/>
</dbReference>
<dbReference type="NCBIfam" id="TIGR00144">
    <property type="entry name" value="beta_RFAP_syn"/>
    <property type="match status" value="1"/>
</dbReference>
<evidence type="ECO:0000313" key="8">
    <source>
        <dbReference type="EMBL" id="KXB02130.1"/>
    </source>
</evidence>
<dbReference type="InterPro" id="IPR004422">
    <property type="entry name" value="RFAP_synthase"/>
</dbReference>
<evidence type="ECO:0000256" key="2">
    <source>
        <dbReference type="ARBA" id="ARBA00022679"/>
    </source>
</evidence>
<dbReference type="PATRIC" id="fig|1698273.3.peg.379"/>
<accession>A0A133V6Q8</accession>
<dbReference type="PANTHER" id="PTHR20861">
    <property type="entry name" value="HOMOSERINE/4-DIPHOSPHOCYTIDYL-2-C-METHYL-D-ERYTHRITOL KINASE"/>
    <property type="match status" value="1"/>
</dbReference>
<dbReference type="PANTHER" id="PTHR20861:SF6">
    <property type="entry name" value="BETA-RIBOFURANOSYLPHENOL 5'-PHOSPHATE SYNTHASE"/>
    <property type="match status" value="1"/>
</dbReference>
<dbReference type="InterPro" id="IPR013750">
    <property type="entry name" value="GHMP_kinase_C_dom"/>
</dbReference>
<sequence>MILDNRSENLKVYIKAPSRLHFGILDLSGALNRKYGATGQTINEPCFELTAEESDRLEITGSEKHTERARSIVLQIAKIFDLPTDIKIQIFRGIPSHIGLSSTTQLTLAIGKALTYLCDRSVPIIELARRAGRGKNSGIGTYAFKSGGFIVDGGRRDEEFPPLIFRRDFPEEWQFVIATPDEKRGLDEESEEEFFEQIKAPVEIARKTCHLLVMKMVPAIAERDINVFGEALSEMDKLVGEAFSPQQGGIYQSGVVSDIVEYMLEKGAYGAGQSSWGPTVYGLVKNDVQGEGLKREVEGFLRKRNLSGEVCVVRPDNKGARVETG</sequence>
<dbReference type="GO" id="GO:0005524">
    <property type="term" value="F:ATP binding"/>
    <property type="evidence" value="ECO:0007669"/>
    <property type="project" value="UniProtKB-UniRule"/>
</dbReference>
<dbReference type="UniPathway" id="UPA00065"/>
<proteinExistence type="inferred from homology"/>
<gene>
    <name evidence="8" type="ORF">AKJ43_02370</name>
</gene>
<keyword evidence="1" id="KW-0028">Amino-acid biosynthesis</keyword>
<dbReference type="Gene3D" id="3.30.70.890">
    <property type="entry name" value="GHMP kinase, C-terminal domain"/>
    <property type="match status" value="1"/>
</dbReference>
<evidence type="ECO:0000313" key="9">
    <source>
        <dbReference type="Proteomes" id="UP000070400"/>
    </source>
</evidence>
<dbReference type="GO" id="GO:0008652">
    <property type="term" value="P:amino acid biosynthetic process"/>
    <property type="evidence" value="ECO:0007669"/>
    <property type="project" value="UniProtKB-KW"/>
</dbReference>
<comment type="pathway">
    <text evidence="5">Cofactor biosynthesis; 5,6,7,8-tetrahydromethanopterin biosynthesis.</text>
</comment>